<evidence type="ECO:0000313" key="12">
    <source>
        <dbReference type="EMBL" id="CZQ95012.1"/>
    </source>
</evidence>
<dbReference type="Pfam" id="PF08244">
    <property type="entry name" value="Glyco_hydro_32C"/>
    <property type="match status" value="1"/>
</dbReference>
<dbReference type="AlphaFoldDB" id="A0A143YNG3"/>
<dbReference type="InterPro" id="IPR018053">
    <property type="entry name" value="Glyco_hydro_32_AS"/>
</dbReference>
<gene>
    <name evidence="13" type="ORF">SAMN05216375_10789</name>
    <name evidence="12" type="ORF">TR210_1260</name>
</gene>
<comment type="catalytic activity">
    <reaction evidence="8">
        <text>Hydrolysis of terminal non-reducing beta-D-fructofuranoside residues in beta-D-fructofuranosides.</text>
        <dbReference type="EC" id="3.2.1.26"/>
    </reaction>
</comment>
<accession>A0A143YNG3</accession>
<dbReference type="InterPro" id="IPR001362">
    <property type="entry name" value="Glyco_hydro_32"/>
</dbReference>
<evidence type="ECO:0000313" key="13">
    <source>
        <dbReference type="EMBL" id="SEJ09062.1"/>
    </source>
</evidence>
<dbReference type="GO" id="GO:0004564">
    <property type="term" value="F:beta-fructofuranosidase activity"/>
    <property type="evidence" value="ECO:0007669"/>
    <property type="project" value="UniProtKB-EC"/>
</dbReference>
<dbReference type="InterPro" id="IPR006232">
    <property type="entry name" value="Suc6P_hydrolase"/>
</dbReference>
<evidence type="ECO:0000256" key="4">
    <source>
        <dbReference type="ARBA" id="ARBA00019623"/>
    </source>
</evidence>
<reference evidence="12 14" key="1">
    <citation type="submission" date="2016-02" db="EMBL/GenBank/DDBJ databases">
        <authorList>
            <person name="Wen L."/>
            <person name="He K."/>
            <person name="Yang H."/>
        </authorList>
    </citation>
    <scope>NUCLEOTIDE SEQUENCE [LARGE SCALE GENOMIC DNA]</scope>
    <source>
        <strain evidence="12">Trichococcus_R210</strain>
    </source>
</reference>
<keyword evidence="15" id="KW-1185">Reference proteome</keyword>
<evidence type="ECO:0000256" key="7">
    <source>
        <dbReference type="ARBA" id="ARBA00033367"/>
    </source>
</evidence>
<dbReference type="PROSITE" id="PS00609">
    <property type="entry name" value="GLYCOSYL_HYDROL_F32"/>
    <property type="match status" value="1"/>
</dbReference>
<name>A0A143YNG3_9LACT</name>
<comment type="function">
    <text evidence="9">Enables the bacterium to metabolize sucrose as a sole carbon source.</text>
</comment>
<comment type="similarity">
    <text evidence="2 8">Belongs to the glycosyl hydrolase 32 family.</text>
</comment>
<dbReference type="Gene3D" id="2.60.120.560">
    <property type="entry name" value="Exo-inulinase, domain 1"/>
    <property type="match status" value="1"/>
</dbReference>
<evidence type="ECO:0000256" key="2">
    <source>
        <dbReference type="ARBA" id="ARBA00009902"/>
    </source>
</evidence>
<keyword evidence="9" id="KW-0963">Cytoplasm</keyword>
<dbReference type="GO" id="GO:0005737">
    <property type="term" value="C:cytoplasm"/>
    <property type="evidence" value="ECO:0007669"/>
    <property type="project" value="UniProtKB-SubCell"/>
</dbReference>
<keyword evidence="5 8" id="KW-0378">Hydrolase</keyword>
<evidence type="ECO:0000313" key="15">
    <source>
        <dbReference type="Proteomes" id="UP000199280"/>
    </source>
</evidence>
<dbReference type="EC" id="3.2.1.26" evidence="3 8"/>
<evidence type="ECO:0000256" key="6">
    <source>
        <dbReference type="ARBA" id="ARBA00023295"/>
    </source>
</evidence>
<feature type="domain" description="Glycosyl hydrolase family 32 N-terminal" evidence="10">
    <location>
        <begin position="34"/>
        <end position="340"/>
    </location>
</feature>
<evidence type="ECO:0000256" key="5">
    <source>
        <dbReference type="ARBA" id="ARBA00022801"/>
    </source>
</evidence>
<organism evidence="12 14">
    <name type="scientific">Trichococcus ilyis</name>
    <dbReference type="NCBI Taxonomy" id="640938"/>
    <lineage>
        <taxon>Bacteria</taxon>
        <taxon>Bacillati</taxon>
        <taxon>Bacillota</taxon>
        <taxon>Bacilli</taxon>
        <taxon>Lactobacillales</taxon>
        <taxon>Carnobacteriaceae</taxon>
        <taxon>Trichococcus</taxon>
    </lineage>
</organism>
<proteinExistence type="inferred from homology"/>
<dbReference type="PANTHER" id="PTHR43101:SF1">
    <property type="entry name" value="BETA-FRUCTOSIDASE"/>
    <property type="match status" value="1"/>
</dbReference>
<dbReference type="RefSeq" id="WP_239420543.1">
    <property type="nucleotide sequence ID" value="NZ_FJNB01000008.1"/>
</dbReference>
<dbReference type="InterPro" id="IPR013148">
    <property type="entry name" value="Glyco_hydro_32_N"/>
</dbReference>
<dbReference type="EMBL" id="FJNB01000008">
    <property type="protein sequence ID" value="CZQ95012.1"/>
    <property type="molecule type" value="Genomic_DNA"/>
</dbReference>
<dbReference type="SMART" id="SM00640">
    <property type="entry name" value="Glyco_32"/>
    <property type="match status" value="1"/>
</dbReference>
<dbReference type="GO" id="GO:0005985">
    <property type="term" value="P:sucrose metabolic process"/>
    <property type="evidence" value="ECO:0007669"/>
    <property type="project" value="UniProtKB-UniPathway"/>
</dbReference>
<dbReference type="InterPro" id="IPR013320">
    <property type="entry name" value="ConA-like_dom_sf"/>
</dbReference>
<dbReference type="SUPFAM" id="SSF49899">
    <property type="entry name" value="Concanavalin A-like lectins/glucanases"/>
    <property type="match status" value="1"/>
</dbReference>
<dbReference type="SUPFAM" id="SSF75005">
    <property type="entry name" value="Arabinanase/levansucrase/invertase"/>
    <property type="match status" value="1"/>
</dbReference>
<dbReference type="InterPro" id="IPR013189">
    <property type="entry name" value="Glyco_hydro_32_C"/>
</dbReference>
<reference evidence="13 15" key="2">
    <citation type="submission" date="2016-10" db="EMBL/GenBank/DDBJ databases">
        <authorList>
            <person name="Varghese N."/>
            <person name="Submissions S."/>
        </authorList>
    </citation>
    <scope>NUCLEOTIDE SEQUENCE [LARGE SCALE GENOMIC DNA]</scope>
    <source>
        <strain evidence="13 15">DSM 22150</strain>
    </source>
</reference>
<dbReference type="Proteomes" id="UP000199280">
    <property type="component" value="Unassembled WGS sequence"/>
</dbReference>
<evidence type="ECO:0000256" key="3">
    <source>
        <dbReference type="ARBA" id="ARBA00012758"/>
    </source>
</evidence>
<evidence type="ECO:0000256" key="9">
    <source>
        <dbReference type="RuleBase" id="RU365015"/>
    </source>
</evidence>
<comment type="pathway">
    <text evidence="1 9">Glycan biosynthesis; sucrose metabolism.</text>
</comment>
<dbReference type="Gene3D" id="2.115.10.20">
    <property type="entry name" value="Glycosyl hydrolase domain, family 43"/>
    <property type="match status" value="1"/>
</dbReference>
<keyword evidence="6 8" id="KW-0326">Glycosidase</keyword>
<dbReference type="CDD" id="cd08996">
    <property type="entry name" value="GH32_FFase"/>
    <property type="match status" value="1"/>
</dbReference>
<feature type="domain" description="Glycosyl hydrolase family 32 C-terminal" evidence="11">
    <location>
        <begin position="354"/>
        <end position="492"/>
    </location>
</feature>
<dbReference type="STRING" id="640938.TR210_1260"/>
<evidence type="ECO:0000259" key="10">
    <source>
        <dbReference type="Pfam" id="PF00251"/>
    </source>
</evidence>
<dbReference type="InterPro" id="IPR023296">
    <property type="entry name" value="Glyco_hydro_beta-prop_sf"/>
</dbReference>
<dbReference type="Pfam" id="PF00251">
    <property type="entry name" value="Glyco_hydro_32N"/>
    <property type="match status" value="1"/>
</dbReference>
<keyword evidence="9" id="KW-0119">Carbohydrate metabolism</keyword>
<dbReference type="NCBIfam" id="TIGR01322">
    <property type="entry name" value="scrB_fam"/>
    <property type="match status" value="1"/>
</dbReference>
<dbReference type="PANTHER" id="PTHR43101">
    <property type="entry name" value="BETA-FRUCTOSIDASE"/>
    <property type="match status" value="1"/>
</dbReference>
<dbReference type="UniPathway" id="UPA00238"/>
<evidence type="ECO:0000259" key="11">
    <source>
        <dbReference type="Pfam" id="PF08244"/>
    </source>
</evidence>
<dbReference type="InterPro" id="IPR051214">
    <property type="entry name" value="GH32_Enzymes"/>
</dbReference>
<evidence type="ECO:0000313" key="14">
    <source>
        <dbReference type="Proteomes" id="UP000076878"/>
    </source>
</evidence>
<dbReference type="Proteomes" id="UP000076878">
    <property type="component" value="Unassembled WGS sequence"/>
</dbReference>
<comment type="subcellular location">
    <subcellularLocation>
        <location evidence="9">Cytoplasm</location>
    </subcellularLocation>
</comment>
<evidence type="ECO:0000256" key="1">
    <source>
        <dbReference type="ARBA" id="ARBA00004914"/>
    </source>
</evidence>
<protein>
    <recommendedName>
        <fullName evidence="4 8">Sucrose-6-phosphate hydrolase</fullName>
        <ecNumber evidence="3 8">3.2.1.26</ecNumber>
    </recommendedName>
    <alternativeName>
        <fullName evidence="7 9">Invertase</fullName>
    </alternativeName>
</protein>
<evidence type="ECO:0000256" key="8">
    <source>
        <dbReference type="RuleBase" id="RU362110"/>
    </source>
</evidence>
<sequence>MNNQSQVDYSTDRADRYIAKNKGTVDPQYRNHYHASPPVGWMNDPNGFVQFQGAYHLFYQFHPYDAKWGPMHWGHMRSADLIHWEELPVALAPDQDYDRFGCFSGSAIEKDGKLYLLYTGVTADDQGVHHQLQCLAVSEDGLHFEKVQQNPVIATEALPEGASLVDFRDPKVFEKDGMYYAVIASKSAEETGQILLYQSEDLLQWEFASVFLKGNKEQGVMWECPDYFHLDGKDCLIFSPMQWPQDGDDYQNLNSSVLAVGKVDWATKQFHPESYQEMDHGLDYYAPQTLVDDAGRRICIAWMQMWGRDFPTDTLGHGWTGSMTIARELKWVDGALKQYPIGIANKSANASGVSTTIEDAKATIPGIEGDCGLLQLKVDVSDLEKLSIHLRENEKERTVVHYDKVKNELGIDRSASGIVLKGEEATLPVSRKLVLPGERTHLELAIYLDHSSVEVFERNGEAAMTANVYPTETATGISFEVSGKAVFTEATFTQFV</sequence>
<dbReference type="EMBL" id="FNYT01000007">
    <property type="protein sequence ID" value="SEJ09062.1"/>
    <property type="molecule type" value="Genomic_DNA"/>
</dbReference>